<dbReference type="Pfam" id="PF00069">
    <property type="entry name" value="Pkinase"/>
    <property type="match status" value="1"/>
</dbReference>
<dbReference type="EMBL" id="ML992665">
    <property type="protein sequence ID" value="KAF2216062.1"/>
    <property type="molecule type" value="Genomic_DNA"/>
</dbReference>
<evidence type="ECO:0000256" key="1">
    <source>
        <dbReference type="SAM" id="MobiDB-lite"/>
    </source>
</evidence>
<dbReference type="OrthoDB" id="310217at2759"/>
<accession>A0A6A6FRF5</accession>
<dbReference type="GO" id="GO:0005524">
    <property type="term" value="F:ATP binding"/>
    <property type="evidence" value="ECO:0007669"/>
    <property type="project" value="InterPro"/>
</dbReference>
<evidence type="ECO:0000259" key="2">
    <source>
        <dbReference type="PROSITE" id="PS50011"/>
    </source>
</evidence>
<dbReference type="PROSITE" id="PS50011">
    <property type="entry name" value="PROTEIN_KINASE_DOM"/>
    <property type="match status" value="1"/>
</dbReference>
<dbReference type="InterPro" id="IPR052751">
    <property type="entry name" value="Plant_MAPKKK"/>
</dbReference>
<feature type="region of interest" description="Disordered" evidence="1">
    <location>
        <begin position="170"/>
        <end position="210"/>
    </location>
</feature>
<gene>
    <name evidence="3" type="ORF">CERZMDRAFT_116643</name>
</gene>
<dbReference type="Proteomes" id="UP000799539">
    <property type="component" value="Unassembled WGS sequence"/>
</dbReference>
<feature type="compositionally biased region" description="Acidic residues" evidence="1">
    <location>
        <begin position="181"/>
        <end position="190"/>
    </location>
</feature>
<dbReference type="InterPro" id="IPR011009">
    <property type="entry name" value="Kinase-like_dom_sf"/>
</dbReference>
<dbReference type="GO" id="GO:0007165">
    <property type="term" value="P:signal transduction"/>
    <property type="evidence" value="ECO:0007669"/>
    <property type="project" value="TreeGrafter"/>
</dbReference>
<dbReference type="PANTHER" id="PTHR48011:SF4">
    <property type="entry name" value="MITOGEN-ACTIVATED PROTEIN KINASE KINASE KINASE 19"/>
    <property type="match status" value="1"/>
</dbReference>
<feature type="domain" description="Protein kinase" evidence="2">
    <location>
        <begin position="218"/>
        <end position="557"/>
    </location>
</feature>
<dbReference type="SMART" id="SM00220">
    <property type="entry name" value="S_TKc"/>
    <property type="match status" value="1"/>
</dbReference>
<sequence>MAAPSTERGYPKLFLDLELTPYLDTLNPTQLETRTNEIKARWNTFSEFRRNERGGLIEDFHNALKAKSDAQRQVAYARTYRGASDDNGSDVWRPWFGLYEEKVRRLLRAWRDVDVSCERLHMSREQGRRGDEVGKWLVGLLREARSEANRIETWMRRDFDALRKEAEARTREVERKRKESDGDEDIEMADDNSSGTGQRKDSQGGAGDGGESNNYRVWCGTVYLGGGSFGAAFLWLQVDETTGKIVNRVVCKKASYFQLWNAPHFWTNGAPGLTGDISNTLPTEIQTHLSLRGRPGSRSTVEMLNYSLRLEEKSADLYLEFCPFGDALEHYNGGHGYRVAKQPKRSQRPWEDHSKEYRLYPEPFCWAAFLHLVTAGILMERGQLKKTGADPDWSVIVHRDFKIDNVFYGVPDVDNFPMYPRTKLADFGLSIAIPPNDTRDVKSLATRGTEEHAAPEMQARLKVAGVARRQSTRTNVWGVGIVMFSLLAGEYGPCAKDKTWFDWRDQDRREPPELDASAQAFYSRELVNLVMACMRFNDTDRPSFDHLLAQIRKHTTPGEHDRAYGLRGLSSDHPDYAEKCAAHLVPFKADKYALGLSYGESGFEEHIDVTTPPAELVGV</sequence>
<protein>
    <recommendedName>
        <fullName evidence="2">Protein kinase domain-containing protein</fullName>
    </recommendedName>
</protein>
<dbReference type="AlphaFoldDB" id="A0A6A6FRF5"/>
<organism evidence="3 4">
    <name type="scientific">Cercospora zeae-maydis SCOH1-5</name>
    <dbReference type="NCBI Taxonomy" id="717836"/>
    <lineage>
        <taxon>Eukaryota</taxon>
        <taxon>Fungi</taxon>
        <taxon>Dikarya</taxon>
        <taxon>Ascomycota</taxon>
        <taxon>Pezizomycotina</taxon>
        <taxon>Dothideomycetes</taxon>
        <taxon>Dothideomycetidae</taxon>
        <taxon>Mycosphaerellales</taxon>
        <taxon>Mycosphaerellaceae</taxon>
        <taxon>Cercospora</taxon>
    </lineage>
</organism>
<dbReference type="Gene3D" id="1.10.510.10">
    <property type="entry name" value="Transferase(Phosphotransferase) domain 1"/>
    <property type="match status" value="1"/>
</dbReference>
<reference evidence="3" key="1">
    <citation type="journal article" date="2020" name="Stud. Mycol.">
        <title>101 Dothideomycetes genomes: a test case for predicting lifestyles and emergence of pathogens.</title>
        <authorList>
            <person name="Haridas S."/>
            <person name="Albert R."/>
            <person name="Binder M."/>
            <person name="Bloem J."/>
            <person name="Labutti K."/>
            <person name="Salamov A."/>
            <person name="Andreopoulos B."/>
            <person name="Baker S."/>
            <person name="Barry K."/>
            <person name="Bills G."/>
            <person name="Bluhm B."/>
            <person name="Cannon C."/>
            <person name="Castanera R."/>
            <person name="Culley D."/>
            <person name="Daum C."/>
            <person name="Ezra D."/>
            <person name="Gonzalez J."/>
            <person name="Henrissat B."/>
            <person name="Kuo A."/>
            <person name="Liang C."/>
            <person name="Lipzen A."/>
            <person name="Lutzoni F."/>
            <person name="Magnuson J."/>
            <person name="Mondo S."/>
            <person name="Nolan M."/>
            <person name="Ohm R."/>
            <person name="Pangilinan J."/>
            <person name="Park H.-J."/>
            <person name="Ramirez L."/>
            <person name="Alfaro M."/>
            <person name="Sun H."/>
            <person name="Tritt A."/>
            <person name="Yoshinaga Y."/>
            <person name="Zwiers L.-H."/>
            <person name="Turgeon B."/>
            <person name="Goodwin S."/>
            <person name="Spatafora J."/>
            <person name="Crous P."/>
            <person name="Grigoriev I."/>
        </authorList>
    </citation>
    <scope>NUCLEOTIDE SEQUENCE</scope>
    <source>
        <strain evidence="3">SCOH1-5</strain>
    </source>
</reference>
<dbReference type="InterPro" id="IPR000719">
    <property type="entry name" value="Prot_kinase_dom"/>
</dbReference>
<feature type="compositionally biased region" description="Basic and acidic residues" evidence="1">
    <location>
        <begin position="170"/>
        <end position="180"/>
    </location>
</feature>
<evidence type="ECO:0000313" key="4">
    <source>
        <dbReference type="Proteomes" id="UP000799539"/>
    </source>
</evidence>
<dbReference type="SUPFAM" id="SSF56112">
    <property type="entry name" value="Protein kinase-like (PK-like)"/>
    <property type="match status" value="1"/>
</dbReference>
<dbReference type="PANTHER" id="PTHR48011">
    <property type="entry name" value="CCR4-NOT TRANSCRIPTIONAL COMPLEX SUBUNIT CAF120-RELATED"/>
    <property type="match status" value="1"/>
</dbReference>
<dbReference type="InterPro" id="IPR008271">
    <property type="entry name" value="Ser/Thr_kinase_AS"/>
</dbReference>
<keyword evidence="4" id="KW-1185">Reference proteome</keyword>
<proteinExistence type="predicted"/>
<dbReference type="PROSITE" id="PS00108">
    <property type="entry name" value="PROTEIN_KINASE_ST"/>
    <property type="match status" value="1"/>
</dbReference>
<evidence type="ECO:0000313" key="3">
    <source>
        <dbReference type="EMBL" id="KAF2216062.1"/>
    </source>
</evidence>
<name>A0A6A6FRF5_9PEZI</name>
<dbReference type="GO" id="GO:0004672">
    <property type="term" value="F:protein kinase activity"/>
    <property type="evidence" value="ECO:0007669"/>
    <property type="project" value="InterPro"/>
</dbReference>